<keyword evidence="7 8" id="KW-0472">Membrane</keyword>
<dbReference type="NCBIfam" id="TIGR00912">
    <property type="entry name" value="2A0309"/>
    <property type="match status" value="1"/>
</dbReference>
<evidence type="ECO:0000256" key="8">
    <source>
        <dbReference type="SAM" id="Phobius"/>
    </source>
</evidence>
<feature type="transmembrane region" description="Helical" evidence="8">
    <location>
        <begin position="7"/>
        <end position="29"/>
    </location>
</feature>
<dbReference type="InterPro" id="IPR004761">
    <property type="entry name" value="Spore_GerAB"/>
</dbReference>
<evidence type="ECO:0000256" key="5">
    <source>
        <dbReference type="ARBA" id="ARBA00022692"/>
    </source>
</evidence>
<protein>
    <submittedName>
        <fullName evidence="9">Spore germination protein</fullName>
    </submittedName>
</protein>
<dbReference type="PANTHER" id="PTHR34975">
    <property type="entry name" value="SPORE GERMINATION PROTEIN A2"/>
    <property type="match status" value="1"/>
</dbReference>
<feature type="transmembrane region" description="Helical" evidence="8">
    <location>
        <begin position="112"/>
        <end position="136"/>
    </location>
</feature>
<organism evidence="9 10">
    <name type="scientific">Alkaliphilus flagellatus</name>
    <dbReference type="NCBI Taxonomy" id="2841507"/>
    <lineage>
        <taxon>Bacteria</taxon>
        <taxon>Bacillati</taxon>
        <taxon>Bacillota</taxon>
        <taxon>Clostridia</taxon>
        <taxon>Peptostreptococcales</taxon>
        <taxon>Natronincolaceae</taxon>
        <taxon>Alkaliphilus</taxon>
    </lineage>
</organism>
<dbReference type="Proteomes" id="UP000779508">
    <property type="component" value="Unassembled WGS sequence"/>
</dbReference>
<feature type="transmembrane region" description="Helical" evidence="8">
    <location>
        <begin position="41"/>
        <end position="62"/>
    </location>
</feature>
<comment type="caution">
    <text evidence="9">The sequence shown here is derived from an EMBL/GenBank/DDBJ whole genome shotgun (WGS) entry which is preliminary data.</text>
</comment>
<dbReference type="EMBL" id="JAHLQK010000002">
    <property type="protein sequence ID" value="MBU5676094.1"/>
    <property type="molecule type" value="Genomic_DNA"/>
</dbReference>
<evidence type="ECO:0000256" key="3">
    <source>
        <dbReference type="ARBA" id="ARBA00022448"/>
    </source>
</evidence>
<evidence type="ECO:0000256" key="1">
    <source>
        <dbReference type="ARBA" id="ARBA00004141"/>
    </source>
</evidence>
<evidence type="ECO:0000256" key="7">
    <source>
        <dbReference type="ARBA" id="ARBA00023136"/>
    </source>
</evidence>
<feature type="transmembrane region" description="Helical" evidence="8">
    <location>
        <begin position="83"/>
        <end position="106"/>
    </location>
</feature>
<dbReference type="PANTHER" id="PTHR34975:SF2">
    <property type="entry name" value="SPORE GERMINATION PROTEIN A2"/>
    <property type="match status" value="1"/>
</dbReference>
<keyword evidence="5 8" id="KW-0812">Transmembrane</keyword>
<evidence type="ECO:0000256" key="6">
    <source>
        <dbReference type="ARBA" id="ARBA00022989"/>
    </source>
</evidence>
<feature type="transmembrane region" description="Helical" evidence="8">
    <location>
        <begin position="218"/>
        <end position="239"/>
    </location>
</feature>
<sequence>MQDNNDIIPIGQMIFILMIAMVGTGILTLPRDLAEVVPYDHWIILLAGGLVAIVTVLIHGAIIRLKPRKQYFEILCDALTKPIAYIVGFIYVIYLIGFIGLLARIFSEVIKVYLLTNTPIEVINISVLAAAIYLARKGIEVLGRMMEFLFPILITITVFIFALSFTRSDFANLLPVFEITPTEILKGAPTIILSFIGLEMILFFGAHLDEPKKATKAYIAVVAILLFYMLVITATLAQFGPIQVKALLWPTLDLFDTIELPGLFIENIQVLVMSLWVLAIFSTMAPMFLAATVMTKSLTSSKDHAYLAAPFLPLIYFVSIIPENISMTYEMMDIYTKYVASTMIFVIPLIVLISLVIQKRLRREEKANV</sequence>
<evidence type="ECO:0000256" key="4">
    <source>
        <dbReference type="ARBA" id="ARBA00022544"/>
    </source>
</evidence>
<comment type="subcellular location">
    <subcellularLocation>
        <location evidence="1">Membrane</location>
        <topology evidence="1">Multi-pass membrane protein</topology>
    </subcellularLocation>
</comment>
<keyword evidence="4" id="KW-0309">Germination</keyword>
<dbReference type="RefSeq" id="WP_216415574.1">
    <property type="nucleotide sequence ID" value="NZ_JAHLQK010000002.1"/>
</dbReference>
<feature type="transmembrane region" description="Helical" evidence="8">
    <location>
        <begin position="305"/>
        <end position="322"/>
    </location>
</feature>
<evidence type="ECO:0000313" key="9">
    <source>
        <dbReference type="EMBL" id="MBU5676094.1"/>
    </source>
</evidence>
<evidence type="ECO:0000313" key="10">
    <source>
        <dbReference type="Proteomes" id="UP000779508"/>
    </source>
</evidence>
<keyword evidence="10" id="KW-1185">Reference proteome</keyword>
<proteinExistence type="inferred from homology"/>
<keyword evidence="6 8" id="KW-1133">Transmembrane helix</keyword>
<feature type="transmembrane region" description="Helical" evidence="8">
    <location>
        <begin position="148"/>
        <end position="167"/>
    </location>
</feature>
<feature type="transmembrane region" description="Helical" evidence="8">
    <location>
        <begin position="187"/>
        <end position="206"/>
    </location>
</feature>
<gene>
    <name evidence="9" type="ORF">KQI88_06665</name>
</gene>
<dbReference type="Pfam" id="PF03845">
    <property type="entry name" value="Spore_permease"/>
    <property type="match status" value="1"/>
</dbReference>
<evidence type="ECO:0000256" key="2">
    <source>
        <dbReference type="ARBA" id="ARBA00007998"/>
    </source>
</evidence>
<name>A0ABS6G164_9FIRM</name>
<keyword evidence="3" id="KW-0813">Transport</keyword>
<comment type="similarity">
    <text evidence="2">Belongs to the amino acid-polyamine-organocation (APC) superfamily. Spore germination protein (SGP) (TC 2.A.3.9) family.</text>
</comment>
<reference evidence="9 10" key="1">
    <citation type="submission" date="2021-06" db="EMBL/GenBank/DDBJ databases">
        <authorList>
            <person name="Sun Q."/>
            <person name="Li D."/>
        </authorList>
    </citation>
    <scope>NUCLEOTIDE SEQUENCE [LARGE SCALE GENOMIC DNA]</scope>
    <source>
        <strain evidence="9 10">MSJ-5</strain>
    </source>
</reference>
<accession>A0ABS6G164</accession>
<feature type="transmembrane region" description="Helical" evidence="8">
    <location>
        <begin position="270"/>
        <end position="293"/>
    </location>
</feature>
<feature type="transmembrane region" description="Helical" evidence="8">
    <location>
        <begin position="334"/>
        <end position="357"/>
    </location>
</feature>